<evidence type="ECO:0000256" key="9">
    <source>
        <dbReference type="ARBA" id="ARBA00022989"/>
    </source>
</evidence>
<evidence type="ECO:0000256" key="10">
    <source>
        <dbReference type="ARBA" id="ARBA00023002"/>
    </source>
</evidence>
<comment type="similarity">
    <text evidence="4 18">Belongs to the glycosyl hydrolase 47 family.</text>
</comment>
<evidence type="ECO:0000256" key="18">
    <source>
        <dbReference type="RuleBase" id="RU361193"/>
    </source>
</evidence>
<dbReference type="GO" id="GO:0005789">
    <property type="term" value="C:endoplasmic reticulum membrane"/>
    <property type="evidence" value="ECO:0007669"/>
    <property type="project" value="UniProtKB-SubCell"/>
</dbReference>
<dbReference type="InterPro" id="IPR012341">
    <property type="entry name" value="6hp_glycosidase-like_sf"/>
</dbReference>
<feature type="binding site" evidence="17">
    <location>
        <position position="532"/>
    </location>
    <ligand>
        <name>Ca(2+)</name>
        <dbReference type="ChEBI" id="CHEBI:29108"/>
    </ligand>
</feature>
<dbReference type="GO" id="GO:0005975">
    <property type="term" value="P:carbohydrate metabolic process"/>
    <property type="evidence" value="ECO:0007669"/>
    <property type="project" value="InterPro"/>
</dbReference>
<comment type="caution">
    <text evidence="21">The sequence shown here is derived from an EMBL/GenBank/DDBJ whole genome shotgun (WGS) entry which is preliminary data.</text>
</comment>
<keyword evidence="17" id="KW-0479">Metal-binding</keyword>
<name>A0A814XDP1_ADIRI</name>
<dbReference type="SMART" id="SM00756">
    <property type="entry name" value="VKc"/>
    <property type="match status" value="1"/>
</dbReference>
<evidence type="ECO:0000313" key="21">
    <source>
        <dbReference type="EMBL" id="CAF1214361.1"/>
    </source>
</evidence>
<dbReference type="PANTHER" id="PTHR45679:SF5">
    <property type="entry name" value="ER DEGRADATION-ENHANCING ALPHA-MANNOSIDASE-LIKE PROTEIN 1"/>
    <property type="match status" value="1"/>
</dbReference>
<dbReference type="EMBL" id="CAJNOJ010000156">
    <property type="protein sequence ID" value="CAF1214361.1"/>
    <property type="molecule type" value="Genomic_DNA"/>
</dbReference>
<dbReference type="InterPro" id="IPR042406">
    <property type="entry name" value="VKORC1/VKORC1L1"/>
</dbReference>
<dbReference type="Proteomes" id="UP000663852">
    <property type="component" value="Unassembled WGS sequence"/>
</dbReference>
<proteinExistence type="inferred from homology"/>
<organism evidence="21 22">
    <name type="scientific">Adineta ricciae</name>
    <name type="common">Rotifer</name>
    <dbReference type="NCBI Taxonomy" id="249248"/>
    <lineage>
        <taxon>Eukaryota</taxon>
        <taxon>Metazoa</taxon>
        <taxon>Spiralia</taxon>
        <taxon>Gnathifera</taxon>
        <taxon>Rotifera</taxon>
        <taxon>Eurotatoria</taxon>
        <taxon>Bdelloidea</taxon>
        <taxon>Adinetida</taxon>
        <taxon>Adinetidae</taxon>
        <taxon>Adineta</taxon>
    </lineage>
</organism>
<evidence type="ECO:0000256" key="2">
    <source>
        <dbReference type="ARBA" id="ARBA00004648"/>
    </source>
</evidence>
<feature type="active site" description="Proton donor" evidence="16">
    <location>
        <position position="426"/>
    </location>
</feature>
<reference evidence="21" key="1">
    <citation type="submission" date="2021-02" db="EMBL/GenBank/DDBJ databases">
        <authorList>
            <person name="Nowell W R."/>
        </authorList>
    </citation>
    <scope>NUCLEOTIDE SEQUENCE</scope>
</reference>
<feature type="transmembrane region" description="Helical" evidence="19">
    <location>
        <begin position="626"/>
        <end position="645"/>
    </location>
</feature>
<feature type="active site" evidence="16">
    <location>
        <position position="322"/>
    </location>
</feature>
<dbReference type="PRINTS" id="PR00747">
    <property type="entry name" value="GLYHDRLASE47"/>
</dbReference>
<keyword evidence="10" id="KW-0560">Oxidoreductase</keyword>
<dbReference type="InterPro" id="IPR012932">
    <property type="entry name" value="VKOR"/>
</dbReference>
<feature type="domain" description="Vitamin K epoxide reductase" evidence="20">
    <location>
        <begin position="627"/>
        <end position="769"/>
    </location>
</feature>
<dbReference type="InterPro" id="IPR038354">
    <property type="entry name" value="VKOR_sf"/>
</dbReference>
<evidence type="ECO:0000256" key="5">
    <source>
        <dbReference type="ARBA" id="ARBA00022692"/>
    </source>
</evidence>
<keyword evidence="5 19" id="KW-0812">Transmembrane</keyword>
<feature type="transmembrane region" description="Helical" evidence="19">
    <location>
        <begin position="26"/>
        <end position="46"/>
    </location>
</feature>
<comment type="function">
    <text evidence="15">Extracts misfolded glycoproteins, but not glycoproteins undergoing productive folding, from the calnexin cycle. It is directly involved in endoplasmic reticulum-associated degradation (ERAD) and targets misfolded glycoproteins for degradation in an N-glycan-independent manner, probably by forming a complex with SEL1L. It has low mannosidase activity, catalyzing mannose trimming from Man8GlcNAc2 to Man7GlcNAc2.</text>
</comment>
<feature type="active site" evidence="16">
    <location>
        <position position="445"/>
    </location>
</feature>
<keyword evidence="7" id="KW-0256">Endoplasmic reticulum</keyword>
<comment type="similarity">
    <text evidence="3">Belongs to the VKOR family.</text>
</comment>
<keyword evidence="11 19" id="KW-0472">Membrane</keyword>
<sequence>MVSKCDTIIIENKMLRDEFNDLYPRYFMAVLIFLISLLLFVMIFAYHPSGVIEVNNINITKISNEQRYQHYLYFPRSERLLYREKAREMFQFGYDNYMKYAFPQDELDPIHCQGRGPDVERPENYNINDVLGQFSLTLIDSLDTLAVMGNVSEFQHAVRLVIDHVRFDRNSTIQVFEATIRVLGALLSAHLLIVDPLQPFGKLAIPDYDNELLDLAHDLASRLLPAFDKTPSGLPFPRVNLMTGIVDGSRNDTSTAGAGSLSLEFSILSRLVGDPVYERVARRAVNSLWDKRNNITGLLGNIIDVNSGEWLGQLSGLGAGIDSFFEYLLKNYILFGDESDLRMFDDAYRSVTQYLRKGRGNCMDEDGIHPMFVNVNMQTGQLATTWIDALQASFPAVQVLRGDIDEAICLHALYYSIWRKFGVLPERFNWQIKMPDVLFYPLRPEFIESTYFLYQATKNPFYLHVGRDILDNLNAYTRVECGFATVHDVRDKTLEDRMESFFLSETCKYLFLLFDEENYLNQHGANHYIFTTEAHIIPLMAKLRRKVWDFNEMAASNENQENENDYGPPKSEHELINVNRELVKVEKSIISFRKKTVNETSCRSRPLSDRHQLPLSANLLYQVDEMVGVLLGVLGVIASLYTFYVKKQHEKNPKYKAMCDLGPNASCTKVLTSKYGTGFGIVSTLFGKNSKLNASNGHLGIIFYTLQIFFGLIPIPLFTKLALCSSVLACLGSLYLACILAFVLKDLCLVCITTYIINAGLLWSNYKNVY</sequence>
<evidence type="ECO:0000256" key="8">
    <source>
        <dbReference type="ARBA" id="ARBA00022968"/>
    </source>
</evidence>
<comment type="subcellular location">
    <subcellularLocation>
        <location evidence="1">Endoplasmic reticulum membrane</location>
        <topology evidence="1">Multi-pass membrane protein</topology>
    </subcellularLocation>
    <subcellularLocation>
        <location evidence="2">Endoplasmic reticulum membrane</location>
        <topology evidence="2">Single-pass type II membrane protein</topology>
    </subcellularLocation>
</comment>
<dbReference type="Gene3D" id="1.20.1440.130">
    <property type="entry name" value="VKOR domain"/>
    <property type="match status" value="1"/>
</dbReference>
<keyword evidence="14" id="KW-0676">Redox-active center</keyword>
<evidence type="ECO:0000256" key="7">
    <source>
        <dbReference type="ARBA" id="ARBA00022824"/>
    </source>
</evidence>
<evidence type="ECO:0000256" key="16">
    <source>
        <dbReference type="PIRSR" id="PIRSR601382-1"/>
    </source>
</evidence>
<feature type="active site" description="Proton donor" evidence="16">
    <location>
        <position position="177"/>
    </location>
</feature>
<dbReference type="InterPro" id="IPR036026">
    <property type="entry name" value="Seven-hairpin_glycosidases"/>
</dbReference>
<dbReference type="InterPro" id="IPR001382">
    <property type="entry name" value="Glyco_hydro_47"/>
</dbReference>
<keyword evidence="13" id="KW-0325">Glycoprotein</keyword>
<dbReference type="GO" id="GO:0048038">
    <property type="term" value="F:quinone binding"/>
    <property type="evidence" value="ECO:0007669"/>
    <property type="project" value="UniProtKB-KW"/>
</dbReference>
<feature type="transmembrane region" description="Helical" evidence="19">
    <location>
        <begin position="721"/>
        <end position="742"/>
    </location>
</feature>
<evidence type="ECO:0000256" key="13">
    <source>
        <dbReference type="ARBA" id="ARBA00023180"/>
    </source>
</evidence>
<dbReference type="GO" id="GO:0004571">
    <property type="term" value="F:mannosyl-oligosaccharide 1,2-alpha-mannosidase activity"/>
    <property type="evidence" value="ECO:0007669"/>
    <property type="project" value="InterPro"/>
</dbReference>
<evidence type="ECO:0000256" key="17">
    <source>
        <dbReference type="PIRSR" id="PIRSR601382-2"/>
    </source>
</evidence>
<evidence type="ECO:0000256" key="15">
    <source>
        <dbReference type="ARBA" id="ARBA00060207"/>
    </source>
</evidence>
<evidence type="ECO:0000256" key="1">
    <source>
        <dbReference type="ARBA" id="ARBA00004477"/>
    </source>
</evidence>
<dbReference type="InterPro" id="IPR044674">
    <property type="entry name" value="EDEM1/2/3"/>
</dbReference>
<evidence type="ECO:0000313" key="22">
    <source>
        <dbReference type="Proteomes" id="UP000663852"/>
    </source>
</evidence>
<keyword evidence="8" id="KW-0735">Signal-anchor</keyword>
<dbReference type="GO" id="GO:0044322">
    <property type="term" value="C:endoplasmic reticulum quality control compartment"/>
    <property type="evidence" value="ECO:0007669"/>
    <property type="project" value="GOC"/>
</dbReference>
<evidence type="ECO:0000256" key="14">
    <source>
        <dbReference type="ARBA" id="ARBA00023284"/>
    </source>
</evidence>
<accession>A0A814XDP1</accession>
<comment type="cofactor">
    <cofactor evidence="17">
        <name>Ca(2+)</name>
        <dbReference type="ChEBI" id="CHEBI:29108"/>
    </cofactor>
</comment>
<dbReference type="EC" id="3.2.1.-" evidence="18"/>
<protein>
    <recommendedName>
        <fullName evidence="18">alpha-1,2-Mannosidase</fullName>
        <ecNumber evidence="18">3.2.1.-</ecNumber>
    </recommendedName>
</protein>
<feature type="transmembrane region" description="Helical" evidence="19">
    <location>
        <begin position="697"/>
        <end position="715"/>
    </location>
</feature>
<dbReference type="OrthoDB" id="8118055at2759"/>
<keyword evidence="6" id="KW-0874">Quinone</keyword>
<evidence type="ECO:0000256" key="11">
    <source>
        <dbReference type="ARBA" id="ARBA00023136"/>
    </source>
</evidence>
<dbReference type="GO" id="GO:0042373">
    <property type="term" value="P:vitamin K metabolic process"/>
    <property type="evidence" value="ECO:0007669"/>
    <property type="project" value="InterPro"/>
</dbReference>
<dbReference type="GO" id="GO:0005509">
    <property type="term" value="F:calcium ion binding"/>
    <property type="evidence" value="ECO:0007669"/>
    <property type="project" value="InterPro"/>
</dbReference>
<dbReference type="AlphaFoldDB" id="A0A814XDP1"/>
<dbReference type="FunFam" id="1.50.10.10:FF:000016">
    <property type="entry name" value="alpha-1,2-Mannosidase"/>
    <property type="match status" value="1"/>
</dbReference>
<evidence type="ECO:0000256" key="19">
    <source>
        <dbReference type="SAM" id="Phobius"/>
    </source>
</evidence>
<evidence type="ECO:0000256" key="12">
    <source>
        <dbReference type="ARBA" id="ARBA00023157"/>
    </source>
</evidence>
<keyword evidence="12" id="KW-1015">Disulfide bond</keyword>
<dbReference type="SUPFAM" id="SSF48225">
    <property type="entry name" value="Seven-hairpin glycosidases"/>
    <property type="match status" value="1"/>
</dbReference>
<evidence type="ECO:0000256" key="3">
    <source>
        <dbReference type="ARBA" id="ARBA00006214"/>
    </source>
</evidence>
<dbReference type="Gene3D" id="1.50.10.10">
    <property type="match status" value="1"/>
</dbReference>
<dbReference type="GO" id="GO:1904380">
    <property type="term" value="P:endoplasmic reticulum mannose trimming"/>
    <property type="evidence" value="ECO:0007669"/>
    <property type="project" value="InterPro"/>
</dbReference>
<evidence type="ECO:0000256" key="6">
    <source>
        <dbReference type="ARBA" id="ARBA00022719"/>
    </source>
</evidence>
<evidence type="ECO:0000256" key="4">
    <source>
        <dbReference type="ARBA" id="ARBA00007658"/>
    </source>
</evidence>
<keyword evidence="18" id="KW-0378">Hydrolase</keyword>
<keyword evidence="18" id="KW-0326">Glycosidase</keyword>
<dbReference type="GO" id="GO:0047057">
    <property type="term" value="F:vitamin-K-epoxide reductase (warfarin-sensitive) activity"/>
    <property type="evidence" value="ECO:0007669"/>
    <property type="project" value="InterPro"/>
</dbReference>
<gene>
    <name evidence="21" type="ORF">EDS130_LOCUS26062</name>
</gene>
<dbReference type="PANTHER" id="PTHR45679">
    <property type="entry name" value="ER DEGRADATION-ENHANCING ALPHA-MANNOSIDASE-LIKE PROTEIN 2"/>
    <property type="match status" value="1"/>
</dbReference>
<evidence type="ECO:0000259" key="20">
    <source>
        <dbReference type="SMART" id="SM00756"/>
    </source>
</evidence>
<keyword evidence="17" id="KW-0106">Calcium</keyword>
<dbReference type="CDD" id="cd12917">
    <property type="entry name" value="VKOR_euk"/>
    <property type="match status" value="1"/>
</dbReference>
<keyword evidence="9 19" id="KW-1133">Transmembrane helix</keyword>
<dbReference type="Pfam" id="PF07884">
    <property type="entry name" value="VKOR"/>
    <property type="match status" value="1"/>
</dbReference>
<dbReference type="Pfam" id="PF01532">
    <property type="entry name" value="Glyco_hydro_47"/>
    <property type="match status" value="1"/>
</dbReference>